<evidence type="ECO:0000256" key="4">
    <source>
        <dbReference type="SAM" id="Phobius"/>
    </source>
</evidence>
<evidence type="ECO:0000256" key="3">
    <source>
        <dbReference type="ARBA" id="ARBA00034247"/>
    </source>
</evidence>
<dbReference type="InterPro" id="IPR029787">
    <property type="entry name" value="Nucleotide_cyclase"/>
</dbReference>
<comment type="caution">
    <text evidence="6">The sequence shown here is derived from an EMBL/GenBank/DDBJ whole genome shotgun (WGS) entry which is preliminary data.</text>
</comment>
<gene>
    <name evidence="6" type="ORF">E5672_03875</name>
</gene>
<dbReference type="EMBL" id="SWCO01000001">
    <property type="protein sequence ID" value="TKB05229.1"/>
    <property type="molecule type" value="Genomic_DNA"/>
</dbReference>
<dbReference type="PANTHER" id="PTHR45138:SF9">
    <property type="entry name" value="DIGUANYLATE CYCLASE DGCM-RELATED"/>
    <property type="match status" value="1"/>
</dbReference>
<dbReference type="CDD" id="cd01949">
    <property type="entry name" value="GGDEF"/>
    <property type="match status" value="1"/>
</dbReference>
<keyword evidence="4" id="KW-0812">Transmembrane</keyword>
<dbReference type="RefSeq" id="WP_136780984.1">
    <property type="nucleotide sequence ID" value="NZ_SWCO01000001.1"/>
</dbReference>
<dbReference type="PANTHER" id="PTHR45138">
    <property type="entry name" value="REGULATORY COMPONENTS OF SENSORY TRANSDUCTION SYSTEM"/>
    <property type="match status" value="1"/>
</dbReference>
<dbReference type="OrthoDB" id="9813903at2"/>
<organism evidence="6 7">
    <name type="scientific">Alteromonas portus</name>
    <dbReference type="NCBI Taxonomy" id="2565549"/>
    <lineage>
        <taxon>Bacteria</taxon>
        <taxon>Pseudomonadati</taxon>
        <taxon>Pseudomonadota</taxon>
        <taxon>Gammaproteobacteria</taxon>
        <taxon>Alteromonadales</taxon>
        <taxon>Alteromonadaceae</taxon>
        <taxon>Alteromonas/Salinimonas group</taxon>
        <taxon>Alteromonas</taxon>
    </lineage>
</organism>
<feature type="transmembrane region" description="Helical" evidence="4">
    <location>
        <begin position="54"/>
        <end position="71"/>
    </location>
</feature>
<evidence type="ECO:0000256" key="2">
    <source>
        <dbReference type="ARBA" id="ARBA00012528"/>
    </source>
</evidence>
<protein>
    <recommendedName>
        <fullName evidence="2">diguanylate cyclase</fullName>
        <ecNumber evidence="2">2.7.7.65</ecNumber>
    </recommendedName>
</protein>
<dbReference type="InterPro" id="IPR050469">
    <property type="entry name" value="Diguanylate_Cyclase"/>
</dbReference>
<comment type="catalytic activity">
    <reaction evidence="3">
        <text>2 GTP = 3',3'-c-di-GMP + 2 diphosphate</text>
        <dbReference type="Rhea" id="RHEA:24898"/>
        <dbReference type="ChEBI" id="CHEBI:33019"/>
        <dbReference type="ChEBI" id="CHEBI:37565"/>
        <dbReference type="ChEBI" id="CHEBI:58805"/>
        <dbReference type="EC" id="2.7.7.65"/>
    </reaction>
</comment>
<feature type="transmembrane region" description="Helical" evidence="4">
    <location>
        <begin position="158"/>
        <end position="178"/>
    </location>
</feature>
<dbReference type="InterPro" id="IPR000160">
    <property type="entry name" value="GGDEF_dom"/>
</dbReference>
<dbReference type="InterPro" id="IPR043128">
    <property type="entry name" value="Rev_trsase/Diguanyl_cyclase"/>
</dbReference>
<evidence type="ECO:0000313" key="7">
    <source>
        <dbReference type="Proteomes" id="UP000305471"/>
    </source>
</evidence>
<feature type="transmembrane region" description="Helical" evidence="4">
    <location>
        <begin position="83"/>
        <end position="101"/>
    </location>
</feature>
<dbReference type="Gene3D" id="3.30.70.270">
    <property type="match status" value="1"/>
</dbReference>
<evidence type="ECO:0000313" key="6">
    <source>
        <dbReference type="EMBL" id="TKB05229.1"/>
    </source>
</evidence>
<dbReference type="Proteomes" id="UP000305471">
    <property type="component" value="Unassembled WGS sequence"/>
</dbReference>
<evidence type="ECO:0000256" key="1">
    <source>
        <dbReference type="ARBA" id="ARBA00001946"/>
    </source>
</evidence>
<keyword evidence="4" id="KW-1133">Transmembrane helix</keyword>
<dbReference type="AlphaFoldDB" id="A0A4U0ZP74"/>
<feature type="transmembrane region" description="Helical" evidence="4">
    <location>
        <begin position="25"/>
        <end position="48"/>
    </location>
</feature>
<reference evidence="6 7" key="1">
    <citation type="submission" date="2019-04" db="EMBL/GenBank/DDBJ databases">
        <title>Alteromonas portus sp. nov., an alginate lyase-excreting marine bacterium.</title>
        <authorList>
            <person name="Huang H."/>
            <person name="Mo K."/>
            <person name="Bao S."/>
        </authorList>
    </citation>
    <scope>NUCLEOTIDE SEQUENCE [LARGE SCALE GENOMIC DNA]</scope>
    <source>
        <strain evidence="6 7">HB161718</strain>
    </source>
</reference>
<feature type="domain" description="GGDEF" evidence="5">
    <location>
        <begin position="230"/>
        <end position="362"/>
    </location>
</feature>
<name>A0A4U0ZP74_9ALTE</name>
<dbReference type="FunFam" id="3.30.70.270:FF:000001">
    <property type="entry name" value="Diguanylate cyclase domain protein"/>
    <property type="match status" value="1"/>
</dbReference>
<proteinExistence type="predicted"/>
<dbReference type="GO" id="GO:0052621">
    <property type="term" value="F:diguanylate cyclase activity"/>
    <property type="evidence" value="ECO:0007669"/>
    <property type="project" value="UniProtKB-EC"/>
</dbReference>
<dbReference type="SMART" id="SM00267">
    <property type="entry name" value="GGDEF"/>
    <property type="match status" value="1"/>
</dbReference>
<dbReference type="PROSITE" id="PS50887">
    <property type="entry name" value="GGDEF"/>
    <property type="match status" value="1"/>
</dbReference>
<dbReference type="NCBIfam" id="TIGR00254">
    <property type="entry name" value="GGDEF"/>
    <property type="match status" value="1"/>
</dbReference>
<sequence>MLGRLKQYVFSGVKSHYKDETNRRIIVVNLFAAVGTSITFLLGIRAFIDAEYSLSTTLFIASIVFAISQRLQVRFSSATARTWSITLLISCLMVLTLLLIITGGKDNTGPLWMYLVPPVTMFFAGFVRGLLALIAFTVTCAIILFGFNDASYVADYTYAFKTRLLYSFLTVSFLSAFYEYSRQKSYDTALYLSEQFERQAKHDHLTNLLNRRGAQQCLDREYARMLRSKRPFSVAIADVDRFKSINDTLGHEQGDEVLRQISVKFNARLRGQDILGRWGGEEFIFIFTDTDEAGAVQALESIKELLSKAPLSVYGKEIHVTSSFGVSEVSAETDISSAIRRADQALYYAKDNGRNRVCAISSINSSPFSSSTSQQV</sequence>
<feature type="transmembrane region" description="Helical" evidence="4">
    <location>
        <begin position="121"/>
        <end position="146"/>
    </location>
</feature>
<dbReference type="SUPFAM" id="SSF55073">
    <property type="entry name" value="Nucleotide cyclase"/>
    <property type="match status" value="1"/>
</dbReference>
<keyword evidence="4" id="KW-0472">Membrane</keyword>
<dbReference type="EC" id="2.7.7.65" evidence="2"/>
<keyword evidence="7" id="KW-1185">Reference proteome</keyword>
<accession>A0A4U0ZP74</accession>
<evidence type="ECO:0000259" key="5">
    <source>
        <dbReference type="PROSITE" id="PS50887"/>
    </source>
</evidence>
<dbReference type="Pfam" id="PF00990">
    <property type="entry name" value="GGDEF"/>
    <property type="match status" value="1"/>
</dbReference>
<comment type="cofactor">
    <cofactor evidence="1">
        <name>Mg(2+)</name>
        <dbReference type="ChEBI" id="CHEBI:18420"/>
    </cofactor>
</comment>